<evidence type="ECO:0000256" key="7">
    <source>
        <dbReference type="PIRNR" id="PIRNR000862"/>
    </source>
</evidence>
<evidence type="ECO:0000256" key="3">
    <source>
        <dbReference type="ARBA" id="ARBA00022801"/>
    </source>
</evidence>
<dbReference type="InterPro" id="IPR006693">
    <property type="entry name" value="AB_hydrolase_lipase"/>
</dbReference>
<keyword evidence="3 7" id="KW-0378">Hydrolase</keyword>
<feature type="active site" description="Charge relay system" evidence="8">
    <location>
        <position position="393"/>
    </location>
</feature>
<dbReference type="PIRSF" id="PIRSF000862">
    <property type="entry name" value="Steryl_ester_lip"/>
    <property type="match status" value="1"/>
</dbReference>
<dbReference type="Pfam" id="PF04083">
    <property type="entry name" value="Abhydro_lipase"/>
    <property type="match status" value="1"/>
</dbReference>
<keyword evidence="9" id="KW-0812">Transmembrane</keyword>
<dbReference type="InterPro" id="IPR025483">
    <property type="entry name" value="Lipase_euk"/>
</dbReference>
<keyword evidence="2" id="KW-0732">Signal</keyword>
<gene>
    <name evidence="11" type="ORF">DIATSA_LOCUS10604</name>
</gene>
<evidence type="ECO:0000256" key="5">
    <source>
        <dbReference type="ARBA" id="ARBA00023098"/>
    </source>
</evidence>
<accession>A0A9N9RB17</accession>
<comment type="similarity">
    <text evidence="1 7">Belongs to the AB hydrolase superfamily. Lipase family.</text>
</comment>
<organism evidence="11 12">
    <name type="scientific">Diatraea saccharalis</name>
    <name type="common">sugarcane borer</name>
    <dbReference type="NCBI Taxonomy" id="40085"/>
    <lineage>
        <taxon>Eukaryota</taxon>
        <taxon>Metazoa</taxon>
        <taxon>Ecdysozoa</taxon>
        <taxon>Arthropoda</taxon>
        <taxon>Hexapoda</taxon>
        <taxon>Insecta</taxon>
        <taxon>Pterygota</taxon>
        <taxon>Neoptera</taxon>
        <taxon>Endopterygota</taxon>
        <taxon>Lepidoptera</taxon>
        <taxon>Glossata</taxon>
        <taxon>Ditrysia</taxon>
        <taxon>Pyraloidea</taxon>
        <taxon>Crambidae</taxon>
        <taxon>Crambinae</taxon>
        <taxon>Diatraea</taxon>
    </lineage>
</organism>
<dbReference type="SUPFAM" id="SSF53474">
    <property type="entry name" value="alpha/beta-Hydrolases"/>
    <property type="match status" value="1"/>
</dbReference>
<dbReference type="EMBL" id="OU893336">
    <property type="protein sequence ID" value="CAG9793140.1"/>
    <property type="molecule type" value="Genomic_DNA"/>
</dbReference>
<evidence type="ECO:0000256" key="6">
    <source>
        <dbReference type="ARBA" id="ARBA00023180"/>
    </source>
</evidence>
<evidence type="ECO:0000256" key="9">
    <source>
        <dbReference type="SAM" id="Phobius"/>
    </source>
</evidence>
<evidence type="ECO:0000256" key="2">
    <source>
        <dbReference type="ARBA" id="ARBA00022729"/>
    </source>
</evidence>
<dbReference type="Proteomes" id="UP001153714">
    <property type="component" value="Chromosome 5"/>
</dbReference>
<proteinExistence type="inferred from homology"/>
<keyword evidence="4 7" id="KW-0442">Lipid degradation</keyword>
<dbReference type="GO" id="GO:0016042">
    <property type="term" value="P:lipid catabolic process"/>
    <property type="evidence" value="ECO:0007669"/>
    <property type="project" value="UniProtKB-KW"/>
</dbReference>
<dbReference type="AlphaFoldDB" id="A0A9N9RB17"/>
<protein>
    <recommendedName>
        <fullName evidence="7">Lipase</fullName>
    </recommendedName>
</protein>
<feature type="domain" description="Partial AB-hydrolase lipase" evidence="10">
    <location>
        <begin position="52"/>
        <end position="109"/>
    </location>
</feature>
<dbReference type="Gene3D" id="3.40.50.1820">
    <property type="entry name" value="alpha/beta hydrolase"/>
    <property type="match status" value="1"/>
</dbReference>
<keyword evidence="12" id="KW-1185">Reference proteome</keyword>
<evidence type="ECO:0000313" key="11">
    <source>
        <dbReference type="EMBL" id="CAG9793140.1"/>
    </source>
</evidence>
<keyword evidence="5" id="KW-0443">Lipid metabolism</keyword>
<dbReference type="InterPro" id="IPR029058">
    <property type="entry name" value="AB_hydrolase_fold"/>
</dbReference>
<dbReference type="PANTHER" id="PTHR11005">
    <property type="entry name" value="LYSOSOMAL ACID LIPASE-RELATED"/>
    <property type="match status" value="1"/>
</dbReference>
<feature type="active site" description="Charge relay system" evidence="8">
    <location>
        <position position="362"/>
    </location>
</feature>
<evidence type="ECO:0000259" key="10">
    <source>
        <dbReference type="Pfam" id="PF04083"/>
    </source>
</evidence>
<feature type="transmembrane region" description="Helical" evidence="9">
    <location>
        <begin position="12"/>
        <end position="33"/>
    </location>
</feature>
<dbReference type="FunFam" id="3.40.50.1820:FF:000057">
    <property type="entry name" value="Lipase"/>
    <property type="match status" value="1"/>
</dbReference>
<sequence>MPVVNMTPKGTLTSNILVVISIAAVFYAITFPIKNVTRKKPGNQENIVFNFTQMTTQNGYTSEEHTVVTEDGYILRIFRVQGGRKCDGKRRSLPVLLMHGLLLSSDVWLDAGTDNGLAYLIANACFDLWVGNCRGNYYSRRHETLDPDTDAKFWHFSVDEIGHYDVPAMVDYVLDYTGAEKLNYVGYSQGASTFFIMCSERPEYCNKINKMISLAPASRQFNTALNPYRLLLRLFALGHQYLRAMGVEEVLSNGAFLQEFLAYACEAYWTSSICNYGTSVLIDSYHPGSVTNETTKIMFKHFPAGTSLQNMVRYGQSAISPDFQKYDYGKDINIDVYGQETPPKFNLSAVTTPVVILYGKNDALVSVKDVKWLVSKLPNVIDLVEVKDPLWNHLDVAYSQYIGEMLFPKIFEHLVTNSIN</sequence>
<dbReference type="GO" id="GO:0016788">
    <property type="term" value="F:hydrolase activity, acting on ester bonds"/>
    <property type="evidence" value="ECO:0007669"/>
    <property type="project" value="InterPro"/>
</dbReference>
<evidence type="ECO:0000256" key="8">
    <source>
        <dbReference type="PIRSR" id="PIRSR000862-1"/>
    </source>
</evidence>
<feature type="active site" description="Nucleophile" evidence="8">
    <location>
        <position position="188"/>
    </location>
</feature>
<keyword evidence="9" id="KW-1133">Transmembrane helix</keyword>
<dbReference type="OrthoDB" id="9974421at2759"/>
<evidence type="ECO:0000256" key="1">
    <source>
        <dbReference type="ARBA" id="ARBA00010701"/>
    </source>
</evidence>
<name>A0A9N9RB17_9NEOP</name>
<keyword evidence="9" id="KW-0472">Membrane</keyword>
<evidence type="ECO:0000256" key="4">
    <source>
        <dbReference type="ARBA" id="ARBA00022963"/>
    </source>
</evidence>
<reference evidence="11" key="1">
    <citation type="submission" date="2021-12" db="EMBL/GenBank/DDBJ databases">
        <authorList>
            <person name="King R."/>
        </authorList>
    </citation>
    <scope>NUCLEOTIDE SEQUENCE</scope>
</reference>
<evidence type="ECO:0000313" key="12">
    <source>
        <dbReference type="Proteomes" id="UP001153714"/>
    </source>
</evidence>
<keyword evidence="6" id="KW-0325">Glycoprotein</keyword>
<reference evidence="11" key="2">
    <citation type="submission" date="2022-10" db="EMBL/GenBank/DDBJ databases">
        <authorList>
            <consortium name="ENA_rothamsted_submissions"/>
            <consortium name="culmorum"/>
            <person name="King R."/>
        </authorList>
    </citation>
    <scope>NUCLEOTIDE SEQUENCE</scope>
</reference>